<geneLocation type="chloroplast" evidence="2"/>
<feature type="domain" description="DNA methylase adenine-specific" evidence="1">
    <location>
        <begin position="16"/>
        <end position="121"/>
    </location>
</feature>
<organism evidence="2">
    <name type="scientific">Halimeda micronesica</name>
    <dbReference type="NCBI Taxonomy" id="170426"/>
    <lineage>
        <taxon>Eukaryota</taxon>
        <taxon>Viridiplantae</taxon>
        <taxon>Chlorophyta</taxon>
        <taxon>core chlorophytes</taxon>
        <taxon>Ulvophyceae</taxon>
        <taxon>TCBD clade</taxon>
        <taxon>Bryopsidales</taxon>
        <taxon>Halimedineae</taxon>
        <taxon>Halimedaceae</taxon>
        <taxon>Halimedeae</taxon>
        <taxon>Halimeda</taxon>
    </lineage>
</organism>
<proteinExistence type="predicted"/>
<dbReference type="GO" id="GO:0008170">
    <property type="term" value="F:N-methyltransferase activity"/>
    <property type="evidence" value="ECO:0007669"/>
    <property type="project" value="InterPro"/>
</dbReference>
<dbReference type="InterPro" id="IPR029063">
    <property type="entry name" value="SAM-dependent_MTases_sf"/>
</dbReference>
<dbReference type="Pfam" id="PF02384">
    <property type="entry name" value="N6_Mtase"/>
    <property type="match status" value="1"/>
</dbReference>
<dbReference type="InterPro" id="IPR003356">
    <property type="entry name" value="DNA_methylase_A-5"/>
</dbReference>
<accession>A0A386AXD9</accession>
<dbReference type="SUPFAM" id="SSF53335">
    <property type="entry name" value="S-adenosyl-L-methionine-dependent methyltransferases"/>
    <property type="match status" value="1"/>
</dbReference>
<dbReference type="Gene3D" id="3.40.50.150">
    <property type="entry name" value="Vaccinia Virus protein VP39"/>
    <property type="match status" value="1"/>
</dbReference>
<keyword evidence="2" id="KW-0150">Chloroplast</keyword>
<protein>
    <recommendedName>
        <fullName evidence="1">DNA methylase adenine-specific domain-containing protein</fullName>
    </recommendedName>
</protein>
<sequence length="136" mass="15449">MIQARIRAREASIERCINLLKKGCNGILSIILPNGYLTNPSLKYILARFASPNGRIIGIISLPEGVFKKSNAGGFTTILFFQKQNVKGNYNIFIDIANKIGFDQTKKNAPKRSYLKKIIMVILFWIKIIKKFQIMI</sequence>
<reference evidence="2" key="2">
    <citation type="journal article" date="2019" name="Mol. Phylogenet. Evol.">
        <title>Reassessment of the classification of bryopsidales (chlorophyta) based on chloroplast phylogenomic analyses.</title>
        <authorList>
            <person name="Cremen M.C."/>
            <person name="Leliaert F."/>
            <person name="West J."/>
            <person name="Lam D.W."/>
            <person name="Shimada S."/>
            <person name="Lopez-Bautista J.M."/>
            <person name="Verbruggen H."/>
        </authorList>
    </citation>
    <scope>NUCLEOTIDE SEQUENCE</scope>
</reference>
<reference evidence="2" key="1">
    <citation type="submission" date="2018-07" db="EMBL/GenBank/DDBJ databases">
        <authorList>
            <person name="Quirk P.G."/>
            <person name="Krulwich T.A."/>
        </authorList>
    </citation>
    <scope>NUCLEOTIDE SEQUENCE</scope>
</reference>
<dbReference type="EMBL" id="MH591087">
    <property type="protein sequence ID" value="AYC64024.1"/>
    <property type="molecule type" value="Genomic_DNA"/>
</dbReference>
<evidence type="ECO:0000259" key="1">
    <source>
        <dbReference type="Pfam" id="PF02384"/>
    </source>
</evidence>
<name>A0A386AXD9_9CHLO</name>
<evidence type="ECO:0000313" key="2">
    <source>
        <dbReference type="EMBL" id="AYC64024.1"/>
    </source>
</evidence>
<dbReference type="GO" id="GO:0003677">
    <property type="term" value="F:DNA binding"/>
    <property type="evidence" value="ECO:0007669"/>
    <property type="project" value="InterPro"/>
</dbReference>
<keyword evidence="2" id="KW-0934">Plastid</keyword>
<dbReference type="AlphaFoldDB" id="A0A386AXD9"/>
<gene>
    <name evidence="2" type="primary">orf136</name>
</gene>